<comment type="caution">
    <text evidence="1">The sequence shown here is derived from an EMBL/GenBank/DDBJ whole genome shotgun (WGS) entry which is preliminary data.</text>
</comment>
<dbReference type="AlphaFoldDB" id="M0LH03"/>
<dbReference type="PATRIC" id="fig|1227454.3.peg.3142"/>
<gene>
    <name evidence="1" type="ORF">C446_15333</name>
</gene>
<keyword evidence="2" id="KW-1185">Reference proteome</keyword>
<proteinExistence type="predicted"/>
<evidence type="ECO:0000313" key="2">
    <source>
        <dbReference type="Proteomes" id="UP000011607"/>
    </source>
</evidence>
<accession>M0LH03</accession>
<evidence type="ECO:0000313" key="1">
    <source>
        <dbReference type="EMBL" id="EMA31704.1"/>
    </source>
</evidence>
<reference evidence="1 2" key="1">
    <citation type="journal article" date="2014" name="PLoS Genet.">
        <title>Phylogenetically driven sequencing of extremely halophilic archaea reveals strategies for static and dynamic osmo-response.</title>
        <authorList>
            <person name="Becker E.A."/>
            <person name="Seitzer P.M."/>
            <person name="Tritt A."/>
            <person name="Larsen D."/>
            <person name="Krusor M."/>
            <person name="Yao A.I."/>
            <person name="Wu D."/>
            <person name="Madern D."/>
            <person name="Eisen J.A."/>
            <person name="Darling A.E."/>
            <person name="Facciotti M.T."/>
        </authorList>
    </citation>
    <scope>NUCLEOTIDE SEQUENCE [LARGE SCALE GENOMIC DNA]</scope>
    <source>
        <strain evidence="1 2">JCM 10879</strain>
    </source>
</reference>
<name>M0LH03_9EURY</name>
<dbReference type="eggNOG" id="ENOG502N5F5">
    <property type="taxonomic scope" value="Archaea"/>
</dbReference>
<dbReference type="Proteomes" id="UP000011607">
    <property type="component" value="Unassembled WGS sequence"/>
</dbReference>
<protein>
    <submittedName>
        <fullName evidence="1">Uncharacterized protein</fullName>
    </submittedName>
</protein>
<organism evidence="1 2">
    <name type="scientific">Halobiforma nitratireducens JCM 10879</name>
    <dbReference type="NCBI Taxonomy" id="1227454"/>
    <lineage>
        <taxon>Archaea</taxon>
        <taxon>Methanobacteriati</taxon>
        <taxon>Methanobacteriota</taxon>
        <taxon>Stenosarchaea group</taxon>
        <taxon>Halobacteria</taxon>
        <taxon>Halobacteriales</taxon>
        <taxon>Natrialbaceae</taxon>
        <taxon>Halobiforma</taxon>
    </lineage>
</organism>
<dbReference type="STRING" id="1227454.C446_15333"/>
<sequence length="63" mass="6924">MTRLRDLESIDVTLEQVATRDGDDVVVKWTATADAVEPRFGADTADEALRMLADELERSGGDE</sequence>
<dbReference type="EMBL" id="AOMA01000157">
    <property type="protein sequence ID" value="EMA31704.1"/>
    <property type="molecule type" value="Genomic_DNA"/>
</dbReference>
<dbReference type="RefSeq" id="WP_006673954.1">
    <property type="nucleotide sequence ID" value="NZ_AOMA01000157.1"/>
</dbReference>
<dbReference type="OrthoDB" id="384468at2157"/>